<keyword evidence="4" id="KW-0146">Chitin degradation</keyword>
<dbReference type="EMBL" id="SUMB01000001">
    <property type="protein sequence ID" value="TJZ58795.1"/>
    <property type="molecule type" value="Genomic_DNA"/>
</dbReference>
<dbReference type="InterPro" id="IPR017853">
    <property type="entry name" value="GH"/>
</dbReference>
<proteinExistence type="inferred from homology"/>
<keyword evidence="11" id="KW-1185">Reference proteome</keyword>
<name>A0A4U0NVP3_9ACTN</name>
<dbReference type="Pfam" id="PF00704">
    <property type="entry name" value="Glyco_hydro_18"/>
    <property type="match status" value="1"/>
</dbReference>
<dbReference type="InterPro" id="IPR011583">
    <property type="entry name" value="Chitinase_II/V-like_cat"/>
</dbReference>
<dbReference type="InterPro" id="IPR050314">
    <property type="entry name" value="Glycosyl_Hydrlase_18"/>
</dbReference>
<evidence type="ECO:0000256" key="7">
    <source>
        <dbReference type="RuleBase" id="RU004453"/>
    </source>
</evidence>
<evidence type="ECO:0000313" key="10">
    <source>
        <dbReference type="EMBL" id="TJZ58795.1"/>
    </source>
</evidence>
<evidence type="ECO:0000256" key="4">
    <source>
        <dbReference type="ARBA" id="ARBA00023024"/>
    </source>
</evidence>
<feature type="domain" description="GH18" evidence="9">
    <location>
        <begin position="58"/>
        <end position="423"/>
    </location>
</feature>
<dbReference type="InterPro" id="IPR001223">
    <property type="entry name" value="Glyco_hydro18_cat"/>
</dbReference>
<gene>
    <name evidence="10" type="ORF">FCH28_01120</name>
</gene>
<dbReference type="RefSeq" id="WP_136737748.1">
    <property type="nucleotide sequence ID" value="NZ_SUMB01000001.1"/>
</dbReference>
<reference evidence="10 11" key="1">
    <citation type="submission" date="2019-04" db="EMBL/GenBank/DDBJ databases">
        <title>Streptomyces piniterrae sp. nov., a heliquinomycin-producing actinomycete isolated from rhizosphere soil of Pinus yunnanensis.</title>
        <authorList>
            <person name="Zhuang X."/>
            <person name="Zhao J."/>
        </authorList>
    </citation>
    <scope>NUCLEOTIDE SEQUENCE [LARGE SCALE GENOMIC DNA]</scope>
    <source>
        <strain evidence="11">jys28</strain>
    </source>
</reference>
<evidence type="ECO:0000256" key="3">
    <source>
        <dbReference type="ARBA" id="ARBA00022801"/>
    </source>
</evidence>
<dbReference type="CDD" id="cd06548">
    <property type="entry name" value="GH18_chitinase"/>
    <property type="match status" value="1"/>
</dbReference>
<protein>
    <recommendedName>
        <fullName evidence="2">chitinase</fullName>
        <ecNumber evidence="2">3.2.1.14</ecNumber>
    </recommendedName>
</protein>
<comment type="caution">
    <text evidence="10">The sequence shown here is derived from an EMBL/GenBank/DDBJ whole genome shotgun (WGS) entry which is preliminary data.</text>
</comment>
<dbReference type="InterPro" id="IPR001579">
    <property type="entry name" value="Glyco_hydro_18_chit_AS"/>
</dbReference>
<keyword evidence="5 6" id="KW-0326">Glycosidase</keyword>
<dbReference type="OrthoDB" id="9775889at2"/>
<dbReference type="GO" id="GO:0006032">
    <property type="term" value="P:chitin catabolic process"/>
    <property type="evidence" value="ECO:0007669"/>
    <property type="project" value="UniProtKB-KW"/>
</dbReference>
<evidence type="ECO:0000259" key="9">
    <source>
        <dbReference type="PROSITE" id="PS51910"/>
    </source>
</evidence>
<dbReference type="PROSITE" id="PS51318">
    <property type="entry name" value="TAT"/>
    <property type="match status" value="1"/>
</dbReference>
<keyword evidence="4" id="KW-0119">Carbohydrate metabolism</keyword>
<dbReference type="PROSITE" id="PS51910">
    <property type="entry name" value="GH18_2"/>
    <property type="match status" value="1"/>
</dbReference>
<accession>A0A4U0NVP3</accession>
<keyword evidence="3 6" id="KW-0378">Hydrolase</keyword>
<evidence type="ECO:0000256" key="2">
    <source>
        <dbReference type="ARBA" id="ARBA00012729"/>
    </source>
</evidence>
<sequence>MLRPHRKRSPRRLIAAATALCTAALAGTLLAQSATAHPAGAPTAQRPSVVAKPAAAGDKVVGYFTNWGVYDRNYHVKNIETSGSAGKLTHINYAFGNVQGGKCAIGDSYADYDKAYTADQSVDGKADTWDDGALRGNFNQLRKLKKLHPGLKVIWSFGGWTWSGGFTEAAKNPDAFAQSCLDLVEDKRWADVFDGIDIDWEYPNACGLTCDTSGKEAFTHVMKALRSKFGQDNLVTAAITADASDGGKIDAADYAGAAQYVDWYNPMTYDYFGAWDAKGPTAPHSPLSSYDGIPKAGFNTTDTTKKLKDLGIPAGKLLLGIGFYGRGWAGVTQDAPGGTATGAAAGKYEAGIDDYKVLKDRCPATGKVGGTAYAKCGDQWWSYDTPETIGTKMAFKDAQGMGGTFFWELSGDTANGELIKSIK</sequence>
<keyword evidence="8" id="KW-0732">Signal</keyword>
<dbReference type="AlphaFoldDB" id="A0A4U0NVP3"/>
<comment type="catalytic activity">
    <reaction evidence="1">
        <text>Random endo-hydrolysis of N-acetyl-beta-D-glucosaminide (1-&gt;4)-beta-linkages in chitin and chitodextrins.</text>
        <dbReference type="EC" id="3.2.1.14"/>
    </reaction>
</comment>
<keyword evidence="4" id="KW-0624">Polysaccharide degradation</keyword>
<comment type="similarity">
    <text evidence="7">Belongs to the glycosyl hydrolase 18 family.</text>
</comment>
<dbReference type="GO" id="GO:0008843">
    <property type="term" value="F:endochitinase activity"/>
    <property type="evidence" value="ECO:0007669"/>
    <property type="project" value="UniProtKB-EC"/>
</dbReference>
<evidence type="ECO:0000313" key="11">
    <source>
        <dbReference type="Proteomes" id="UP000308697"/>
    </source>
</evidence>
<organism evidence="10 11">
    <name type="scientific">Streptomyces piniterrae</name>
    <dbReference type="NCBI Taxonomy" id="2571125"/>
    <lineage>
        <taxon>Bacteria</taxon>
        <taxon>Bacillati</taxon>
        <taxon>Actinomycetota</taxon>
        <taxon>Actinomycetes</taxon>
        <taxon>Kitasatosporales</taxon>
        <taxon>Streptomycetaceae</taxon>
        <taxon>Streptomyces</taxon>
    </lineage>
</organism>
<dbReference type="Proteomes" id="UP000308697">
    <property type="component" value="Unassembled WGS sequence"/>
</dbReference>
<evidence type="ECO:0000256" key="5">
    <source>
        <dbReference type="ARBA" id="ARBA00023295"/>
    </source>
</evidence>
<evidence type="ECO:0000256" key="8">
    <source>
        <dbReference type="SAM" id="SignalP"/>
    </source>
</evidence>
<dbReference type="SUPFAM" id="SSF51445">
    <property type="entry name" value="(Trans)glycosidases"/>
    <property type="match status" value="1"/>
</dbReference>
<evidence type="ECO:0000256" key="6">
    <source>
        <dbReference type="RuleBase" id="RU000489"/>
    </source>
</evidence>
<dbReference type="SUPFAM" id="SSF54556">
    <property type="entry name" value="Chitinase insertion domain"/>
    <property type="match status" value="1"/>
</dbReference>
<feature type="signal peptide" evidence="8">
    <location>
        <begin position="1"/>
        <end position="36"/>
    </location>
</feature>
<dbReference type="InterPro" id="IPR029070">
    <property type="entry name" value="Chitinase_insertion_sf"/>
</dbReference>
<dbReference type="Gene3D" id="3.10.50.10">
    <property type="match status" value="1"/>
</dbReference>
<dbReference type="Gene3D" id="3.20.20.80">
    <property type="entry name" value="Glycosidases"/>
    <property type="match status" value="1"/>
</dbReference>
<dbReference type="GO" id="GO:0005975">
    <property type="term" value="P:carbohydrate metabolic process"/>
    <property type="evidence" value="ECO:0007669"/>
    <property type="project" value="InterPro"/>
</dbReference>
<dbReference type="EC" id="3.2.1.14" evidence="2"/>
<evidence type="ECO:0000256" key="1">
    <source>
        <dbReference type="ARBA" id="ARBA00000822"/>
    </source>
</evidence>
<feature type="chain" id="PRO_5021029282" description="chitinase" evidence="8">
    <location>
        <begin position="37"/>
        <end position="423"/>
    </location>
</feature>
<dbReference type="GO" id="GO:0008061">
    <property type="term" value="F:chitin binding"/>
    <property type="evidence" value="ECO:0007669"/>
    <property type="project" value="InterPro"/>
</dbReference>
<dbReference type="PROSITE" id="PS01095">
    <property type="entry name" value="GH18_1"/>
    <property type="match status" value="1"/>
</dbReference>
<dbReference type="PANTHER" id="PTHR11177:SF317">
    <property type="entry name" value="CHITINASE 12-RELATED"/>
    <property type="match status" value="1"/>
</dbReference>
<dbReference type="SMART" id="SM00636">
    <property type="entry name" value="Glyco_18"/>
    <property type="match status" value="1"/>
</dbReference>
<dbReference type="PANTHER" id="PTHR11177">
    <property type="entry name" value="CHITINASE"/>
    <property type="match status" value="1"/>
</dbReference>
<dbReference type="InterPro" id="IPR006311">
    <property type="entry name" value="TAT_signal"/>
</dbReference>